<dbReference type="EMBL" id="GBRH01254745">
    <property type="protein sequence ID" value="JAD43150.1"/>
    <property type="molecule type" value="Transcribed_RNA"/>
</dbReference>
<sequence length="38" mass="4319">MNSGMECSGAVKIKHFDVNNSAVICFRWKQVTLFSNKK</sequence>
<reference evidence="1" key="2">
    <citation type="journal article" date="2015" name="Data Brief">
        <title>Shoot transcriptome of the giant reed, Arundo donax.</title>
        <authorList>
            <person name="Barrero R.A."/>
            <person name="Guerrero F.D."/>
            <person name="Moolhuijzen P."/>
            <person name="Goolsby J.A."/>
            <person name="Tidwell J."/>
            <person name="Bellgard S.E."/>
            <person name="Bellgard M.I."/>
        </authorList>
    </citation>
    <scope>NUCLEOTIDE SEQUENCE</scope>
    <source>
        <tissue evidence="1">Shoot tissue taken approximately 20 cm above the soil surface</tissue>
    </source>
</reference>
<reference evidence="1" key="1">
    <citation type="submission" date="2014-09" db="EMBL/GenBank/DDBJ databases">
        <authorList>
            <person name="Magalhaes I.L.F."/>
            <person name="Oliveira U."/>
            <person name="Santos F.R."/>
            <person name="Vidigal T.H.D.A."/>
            <person name="Brescovit A.D."/>
            <person name="Santos A.J."/>
        </authorList>
    </citation>
    <scope>NUCLEOTIDE SEQUENCE</scope>
    <source>
        <tissue evidence="1">Shoot tissue taken approximately 20 cm above the soil surface</tissue>
    </source>
</reference>
<name>A0A0A9A2D8_ARUDO</name>
<protein>
    <submittedName>
        <fullName evidence="1">Uncharacterized protein</fullName>
    </submittedName>
</protein>
<proteinExistence type="predicted"/>
<accession>A0A0A9A2D8</accession>
<evidence type="ECO:0000313" key="1">
    <source>
        <dbReference type="EMBL" id="JAD43150.1"/>
    </source>
</evidence>
<organism evidence="1">
    <name type="scientific">Arundo donax</name>
    <name type="common">Giant reed</name>
    <name type="synonym">Donax arundinaceus</name>
    <dbReference type="NCBI Taxonomy" id="35708"/>
    <lineage>
        <taxon>Eukaryota</taxon>
        <taxon>Viridiplantae</taxon>
        <taxon>Streptophyta</taxon>
        <taxon>Embryophyta</taxon>
        <taxon>Tracheophyta</taxon>
        <taxon>Spermatophyta</taxon>
        <taxon>Magnoliopsida</taxon>
        <taxon>Liliopsida</taxon>
        <taxon>Poales</taxon>
        <taxon>Poaceae</taxon>
        <taxon>PACMAD clade</taxon>
        <taxon>Arundinoideae</taxon>
        <taxon>Arundineae</taxon>
        <taxon>Arundo</taxon>
    </lineage>
</organism>
<dbReference type="AlphaFoldDB" id="A0A0A9A2D8"/>